<evidence type="ECO:0000313" key="5">
    <source>
        <dbReference type="Proteomes" id="UP000003490"/>
    </source>
</evidence>
<dbReference type="Gene3D" id="3.40.190.10">
    <property type="entry name" value="Periplasmic binding protein-like II"/>
    <property type="match status" value="1"/>
</dbReference>
<evidence type="ECO:0000256" key="1">
    <source>
        <dbReference type="SAM" id="MobiDB-lite"/>
    </source>
</evidence>
<protein>
    <submittedName>
        <fullName evidence="3">ABC transporter, solute-binding protein</fullName>
    </submittedName>
    <submittedName>
        <fullName evidence="4">Sugar ABC transporter substrate-binding protein</fullName>
    </submittedName>
</protein>
<organism evidence="3 5">
    <name type="scientific">[Clostridium] leptum DSM 753</name>
    <dbReference type="NCBI Taxonomy" id="428125"/>
    <lineage>
        <taxon>Bacteria</taxon>
        <taxon>Bacillati</taxon>
        <taxon>Bacillota</taxon>
        <taxon>Clostridia</taxon>
        <taxon>Eubacteriales</taxon>
        <taxon>Oscillospiraceae</taxon>
        <taxon>Oscillospiraceae incertae sedis</taxon>
    </lineage>
</organism>
<feature type="region of interest" description="Disordered" evidence="1">
    <location>
        <begin position="30"/>
        <end position="53"/>
    </location>
</feature>
<evidence type="ECO:0000256" key="2">
    <source>
        <dbReference type="SAM" id="SignalP"/>
    </source>
</evidence>
<reference evidence="3 5" key="2">
    <citation type="submission" date="2007-08" db="EMBL/GenBank/DDBJ databases">
        <authorList>
            <person name="Fulton L."/>
            <person name="Clifton S."/>
            <person name="Fulton B."/>
            <person name="Xu J."/>
            <person name="Minx P."/>
            <person name="Pepin K.H."/>
            <person name="Johnson M."/>
            <person name="Thiruvilangam P."/>
            <person name="Bhonagiri V."/>
            <person name="Nash W.E."/>
            <person name="Wang C."/>
            <person name="Mardis E.R."/>
            <person name="Wilson R.K."/>
        </authorList>
    </citation>
    <scope>NUCLEOTIDE SEQUENCE [LARGE SCALE GENOMIC DNA]</scope>
    <source>
        <strain evidence="3 5">DSM 753</strain>
    </source>
</reference>
<dbReference type="Proteomes" id="UP000220611">
    <property type="component" value="Unassembled WGS sequence"/>
</dbReference>
<dbReference type="PANTHER" id="PTHR43649:SF12">
    <property type="entry name" value="DIACETYLCHITOBIOSE BINDING PROTEIN DASA"/>
    <property type="match status" value="1"/>
</dbReference>
<comment type="caution">
    <text evidence="3">The sequence shown here is derived from an EMBL/GenBank/DDBJ whole genome shotgun (WGS) entry which is preliminary data.</text>
</comment>
<dbReference type="Pfam" id="PF01547">
    <property type="entry name" value="SBP_bac_1"/>
    <property type="match status" value="1"/>
</dbReference>
<dbReference type="eggNOG" id="COG1653">
    <property type="taxonomic scope" value="Bacteria"/>
</dbReference>
<dbReference type="EMBL" id="NOXF01000003">
    <property type="protein sequence ID" value="PEQ24884.1"/>
    <property type="molecule type" value="Genomic_DNA"/>
</dbReference>
<feature type="compositionally biased region" description="Low complexity" evidence="1">
    <location>
        <begin position="30"/>
        <end position="51"/>
    </location>
</feature>
<reference evidence="3 5" key="1">
    <citation type="submission" date="2007-08" db="EMBL/GenBank/DDBJ databases">
        <title>Draft genome sequence of Clostridium leptum (DSM 753).</title>
        <authorList>
            <person name="Sudarsanam P."/>
            <person name="Ley R."/>
            <person name="Guruge J."/>
            <person name="Turnbaugh P.J."/>
            <person name="Mahowald M."/>
            <person name="Liep D."/>
            <person name="Gordon J."/>
        </authorList>
    </citation>
    <scope>NUCLEOTIDE SEQUENCE [LARGE SCALE GENOMIC DNA]</scope>
    <source>
        <strain evidence="3 5">DSM 753</strain>
    </source>
</reference>
<dbReference type="PANTHER" id="PTHR43649">
    <property type="entry name" value="ARABINOSE-BINDING PROTEIN-RELATED"/>
    <property type="match status" value="1"/>
</dbReference>
<keyword evidence="6" id="KW-1185">Reference proteome</keyword>
<dbReference type="OrthoDB" id="362670at2"/>
<feature type="signal peptide" evidence="2">
    <location>
        <begin position="1"/>
        <end position="26"/>
    </location>
</feature>
<dbReference type="HOGENOM" id="CLU_031285_10_5_9"/>
<keyword evidence="2" id="KW-0732">Signal</keyword>
<dbReference type="Proteomes" id="UP000003490">
    <property type="component" value="Unassembled WGS sequence"/>
</dbReference>
<dbReference type="PROSITE" id="PS51257">
    <property type="entry name" value="PROKAR_LIPOPROTEIN"/>
    <property type="match status" value="1"/>
</dbReference>
<evidence type="ECO:0000313" key="4">
    <source>
        <dbReference type="EMBL" id="PEQ24884.1"/>
    </source>
</evidence>
<dbReference type="CDD" id="cd13585">
    <property type="entry name" value="PBP2_TMBP_like"/>
    <property type="match status" value="1"/>
</dbReference>
<proteinExistence type="predicted"/>
<evidence type="ECO:0000313" key="6">
    <source>
        <dbReference type="Proteomes" id="UP000220611"/>
    </source>
</evidence>
<dbReference type="EMBL" id="ABCB02000006">
    <property type="protein sequence ID" value="EDO63107.1"/>
    <property type="molecule type" value="Genomic_DNA"/>
</dbReference>
<sequence>MIMKTMKKIGSVLLAAAMLLSAAACGSSGGESSTAAPSGDGSSTAESSQGGASAGGDTVTVCYHGDTYVKDADGNDVMKDIFQDFTDETGINVELTYIANSDWADYTTKVQTLFASGTAPDVIYVAVENQEAFIQNDMLQPLDPYLDAHPEIVEDYEENVAEALRNAAQYDDGLYGLLNCYETCVMWLNKDILAEAGLEVPDPNWNWDDFVSYCETIADKTDKFAYCIPTTYFTANGWYYSFGTGYVNDDYTEVTFDSDESKELMQFWLDSYEKGWCPGDPFNLDGPVELASGRIAMTSVGRWGSATCYNNDMTNVATAYMPAKYSDKKVSAWGFLGVSSKTDNYDAAAALACWTASYDFSKRYCSEVNGNIPARTDVNTPDNYLFDWDGQEIFYTVADSAVGMQNPTCYAELETIWKSAVTNVLSGAKDVDTAVNDAAAEMQSSLDS</sequence>
<dbReference type="InterPro" id="IPR006059">
    <property type="entry name" value="SBP"/>
</dbReference>
<name>A7VNG9_9FIRM</name>
<dbReference type="InterPro" id="IPR050490">
    <property type="entry name" value="Bact_solute-bd_prot1"/>
</dbReference>
<reference evidence="4 6" key="3">
    <citation type="submission" date="2017-07" db="EMBL/GenBank/DDBJ databases">
        <title>Prevalence of linear plasmids in Cutibacterium (Propionibacterium) acnes isolates obtained from prostatic tissue.</title>
        <authorList>
            <person name="Davidsson S."/>
            <person name="Carlsson J."/>
            <person name="Molling P."/>
            <person name="Andren O."/>
            <person name="Andersson S.-O."/>
            <person name="Brzuszkiewicz E."/>
            <person name="Poehlein A."/>
            <person name="Al-Zeer M."/>
            <person name="Brinkmann V."/>
            <person name="Scavenius C."/>
            <person name="Nazipi S."/>
            <person name="Soderquist B."/>
            <person name="Bruggemann H."/>
        </authorList>
    </citation>
    <scope>NUCLEOTIDE SEQUENCE [LARGE SCALE GENOMIC DNA]</scope>
    <source>
        <strain evidence="4 6">DSM 753</strain>
    </source>
</reference>
<evidence type="ECO:0000313" key="3">
    <source>
        <dbReference type="EMBL" id="EDO63107.1"/>
    </source>
</evidence>
<dbReference type="SUPFAM" id="SSF53850">
    <property type="entry name" value="Periplasmic binding protein-like II"/>
    <property type="match status" value="1"/>
</dbReference>
<feature type="chain" id="PRO_5041894235" evidence="2">
    <location>
        <begin position="27"/>
        <end position="448"/>
    </location>
</feature>
<gene>
    <name evidence="4" type="ORF">CH238_05415</name>
    <name evidence="3" type="ORF">CLOLEP_00094</name>
</gene>
<dbReference type="AlphaFoldDB" id="A7VNG9"/>
<accession>A7VNG9</accession>